<evidence type="ECO:0000313" key="26">
    <source>
        <dbReference type="Proteomes" id="UP001165427"/>
    </source>
</evidence>
<dbReference type="InterPro" id="IPR050243">
    <property type="entry name" value="PHP_phosphatase"/>
</dbReference>
<evidence type="ECO:0000256" key="20">
    <source>
        <dbReference type="ARBA" id="ARBA00045548"/>
    </source>
</evidence>
<evidence type="ECO:0000256" key="7">
    <source>
        <dbReference type="ARBA" id="ARBA00022634"/>
    </source>
</evidence>
<comment type="cofactor">
    <cofactor evidence="1">
        <name>Mg(2+)</name>
        <dbReference type="ChEBI" id="CHEBI:18420"/>
    </cofactor>
</comment>
<dbReference type="AlphaFoldDB" id="A0AA41R0I5"/>
<dbReference type="GO" id="GO:0003887">
    <property type="term" value="F:DNA-directed DNA polymerase activity"/>
    <property type="evidence" value="ECO:0007669"/>
    <property type="project" value="UniProtKB-KW"/>
</dbReference>
<keyword evidence="25" id="KW-0378">Hydrolase</keyword>
<dbReference type="GO" id="GO:0005829">
    <property type="term" value="C:cytosol"/>
    <property type="evidence" value="ECO:0007669"/>
    <property type="project" value="TreeGrafter"/>
</dbReference>
<dbReference type="Proteomes" id="UP001165427">
    <property type="component" value="Unassembled WGS sequence"/>
</dbReference>
<dbReference type="EC" id="4.2.99.18" evidence="4"/>
<comment type="function">
    <text evidence="20">Repair polymerase that plays a key role in base-excision repair. During this process, the damaged base is excised by specific DNA glycosylases, the DNA backbone is nicked at the abasic site by an apurinic/apyrimidic (AP) endonuclease, and POLB removes 5'-deoxyribose-phosphate from the preincised AP site acting as a 5'-deoxyribose-phosphate lyase (5'-dRP lyase); through its DNA polymerase activity, it adds one nucleotide to the 3' end of the arising single-nucleotide gap. Conducts 'gap-filling' DNA synthesis in a stepwise distributive fashion rather than in a processive fashion as for other DNA polymerases. It is also able to cleave sugar-phosphate bonds 3' to an intact AP site, acting as an AP lyase.</text>
</comment>
<dbReference type="SUPFAM" id="SSF81301">
    <property type="entry name" value="Nucleotidyltransferase"/>
    <property type="match status" value="1"/>
</dbReference>
<protein>
    <recommendedName>
        <fullName evidence="5">DNA polymerase beta</fullName>
        <ecNumber evidence="3">2.7.7.7</ecNumber>
        <ecNumber evidence="4">4.2.99.18</ecNumber>
    </recommendedName>
    <alternativeName>
        <fullName evidence="16">5'-deoxyribose-phosphate lyase</fullName>
    </alternativeName>
    <alternativeName>
        <fullName evidence="17">AP lyase</fullName>
    </alternativeName>
</protein>
<dbReference type="InterPro" id="IPR043519">
    <property type="entry name" value="NT_sf"/>
</dbReference>
<accession>A0AA41R0I5</accession>
<keyword evidence="6" id="KW-0488">Methylation</keyword>
<evidence type="ECO:0000256" key="19">
    <source>
        <dbReference type="ARBA" id="ARBA00044678"/>
    </source>
</evidence>
<evidence type="ECO:0000256" key="13">
    <source>
        <dbReference type="ARBA" id="ARBA00022932"/>
    </source>
</evidence>
<dbReference type="Pfam" id="PF14520">
    <property type="entry name" value="HHH_5"/>
    <property type="match status" value="1"/>
</dbReference>
<dbReference type="Gene3D" id="1.10.150.110">
    <property type="entry name" value="DNA polymerase beta, N-terminal domain-like"/>
    <property type="match status" value="1"/>
</dbReference>
<dbReference type="GO" id="GO:0140078">
    <property type="term" value="F:class I DNA-(apurinic or apyrimidinic site) endonuclease activity"/>
    <property type="evidence" value="ECO:0007669"/>
    <property type="project" value="UniProtKB-EC"/>
</dbReference>
<dbReference type="GO" id="GO:0004527">
    <property type="term" value="F:exonuclease activity"/>
    <property type="evidence" value="ECO:0007669"/>
    <property type="project" value="UniProtKB-KW"/>
</dbReference>
<evidence type="ECO:0000259" key="24">
    <source>
        <dbReference type="SMART" id="SM00483"/>
    </source>
</evidence>
<keyword evidence="13" id="KW-0239">DNA-directed DNA polymerase</keyword>
<reference evidence="25" key="1">
    <citation type="submission" date="2022-04" db="EMBL/GenBank/DDBJ databases">
        <title>Desulfatitalea alkaliphila sp. nov., a novel anaerobic sulfate-reducing bacterium isolated from terrestrial mud volcano, Taman Peninsula, Russia.</title>
        <authorList>
            <person name="Khomyakova M.A."/>
            <person name="Merkel A.Y."/>
            <person name="Slobodkin A.I."/>
        </authorList>
    </citation>
    <scope>NUCLEOTIDE SEQUENCE</scope>
    <source>
        <strain evidence="25">M08but</strain>
    </source>
</reference>
<dbReference type="PRINTS" id="PR00870">
    <property type="entry name" value="DNAPOLXBETA"/>
</dbReference>
<dbReference type="Gene3D" id="1.10.150.20">
    <property type="entry name" value="5' to 3' exonuclease, C-terminal subdomain"/>
    <property type="match status" value="1"/>
</dbReference>
<dbReference type="Gene3D" id="3.20.20.140">
    <property type="entry name" value="Metal-dependent hydrolases"/>
    <property type="match status" value="1"/>
</dbReference>
<evidence type="ECO:0000256" key="16">
    <source>
        <dbReference type="ARBA" id="ARBA00035717"/>
    </source>
</evidence>
<keyword evidence="25" id="KW-0540">Nuclease</keyword>
<comment type="subcellular location">
    <subcellularLocation>
        <location evidence="2">Cytoplasm</location>
    </subcellularLocation>
</comment>
<evidence type="ECO:0000256" key="6">
    <source>
        <dbReference type="ARBA" id="ARBA00022481"/>
    </source>
</evidence>
<dbReference type="SMART" id="SM00483">
    <property type="entry name" value="POLXc"/>
    <property type="match status" value="1"/>
</dbReference>
<evidence type="ECO:0000256" key="15">
    <source>
        <dbReference type="ARBA" id="ARBA00023204"/>
    </source>
</evidence>
<evidence type="ECO:0000256" key="21">
    <source>
        <dbReference type="ARBA" id="ARBA00049244"/>
    </source>
</evidence>
<evidence type="ECO:0000256" key="5">
    <source>
        <dbReference type="ARBA" id="ARBA00020020"/>
    </source>
</evidence>
<feature type="domain" description="Helix-hairpin-helix DNA-binding motif class 1" evidence="22">
    <location>
        <begin position="94"/>
        <end position="113"/>
    </location>
</feature>
<dbReference type="InterPro" id="IPR027421">
    <property type="entry name" value="DNA_pol_lamdba_lyase_dom_sf"/>
</dbReference>
<dbReference type="InterPro" id="IPR002054">
    <property type="entry name" value="DNA-dir_DNA_pol_X"/>
</dbReference>
<evidence type="ECO:0000256" key="2">
    <source>
        <dbReference type="ARBA" id="ARBA00004496"/>
    </source>
</evidence>
<evidence type="ECO:0000256" key="9">
    <source>
        <dbReference type="ARBA" id="ARBA00022695"/>
    </source>
</evidence>
<dbReference type="GO" id="GO:0006281">
    <property type="term" value="P:DNA repair"/>
    <property type="evidence" value="ECO:0007669"/>
    <property type="project" value="UniProtKB-KW"/>
</dbReference>
<dbReference type="InterPro" id="IPR003141">
    <property type="entry name" value="Pol/His_phosphatase_N"/>
</dbReference>
<evidence type="ECO:0000313" key="25">
    <source>
        <dbReference type="EMBL" id="MCJ8498985.1"/>
    </source>
</evidence>
<dbReference type="InterPro" id="IPR004013">
    <property type="entry name" value="PHP_dom"/>
</dbReference>
<dbReference type="InterPro" id="IPR003583">
    <property type="entry name" value="Hlx-hairpin-Hlx_DNA-bd_motif"/>
</dbReference>
<name>A0AA41R0I5_9BACT</name>
<keyword evidence="12" id="KW-0832">Ubl conjugation</keyword>
<dbReference type="EMBL" id="JALJRB010000001">
    <property type="protein sequence ID" value="MCJ8498985.1"/>
    <property type="molecule type" value="Genomic_DNA"/>
</dbReference>
<dbReference type="Gene3D" id="3.30.210.10">
    <property type="entry name" value="DNA polymerase, thumb domain"/>
    <property type="match status" value="1"/>
</dbReference>
<dbReference type="PANTHER" id="PTHR36928:SF1">
    <property type="entry name" value="PHOSPHATASE YCDX-RELATED"/>
    <property type="match status" value="1"/>
</dbReference>
<dbReference type="GO" id="GO:0008270">
    <property type="term" value="F:zinc ion binding"/>
    <property type="evidence" value="ECO:0007669"/>
    <property type="project" value="TreeGrafter"/>
</dbReference>
<dbReference type="GO" id="GO:0003677">
    <property type="term" value="F:DNA binding"/>
    <property type="evidence" value="ECO:0007669"/>
    <property type="project" value="InterPro"/>
</dbReference>
<dbReference type="SUPFAM" id="SSF89550">
    <property type="entry name" value="PHP domain-like"/>
    <property type="match status" value="1"/>
</dbReference>
<dbReference type="Pfam" id="PF14791">
    <property type="entry name" value="DNA_pol_B_thumb"/>
    <property type="match status" value="1"/>
</dbReference>
<evidence type="ECO:0000259" key="23">
    <source>
        <dbReference type="SMART" id="SM00481"/>
    </source>
</evidence>
<dbReference type="InterPro" id="IPR029398">
    <property type="entry name" value="PolB_thumb"/>
</dbReference>
<evidence type="ECO:0000256" key="10">
    <source>
        <dbReference type="ARBA" id="ARBA00022705"/>
    </source>
</evidence>
<dbReference type="Gene3D" id="3.30.460.10">
    <property type="entry name" value="Beta Polymerase, domain 2"/>
    <property type="match status" value="1"/>
</dbReference>
<dbReference type="CDD" id="cd07436">
    <property type="entry name" value="PHP_PolX"/>
    <property type="match status" value="1"/>
</dbReference>
<dbReference type="InterPro" id="IPR028207">
    <property type="entry name" value="DNA_pol_B_palm_palm"/>
</dbReference>
<feature type="domain" description="DNA-directed DNA polymerase X" evidence="24">
    <location>
        <begin position="3"/>
        <end position="317"/>
    </location>
</feature>
<feature type="domain" description="Helix-hairpin-helix DNA-binding motif class 1" evidence="22">
    <location>
        <begin position="129"/>
        <end position="148"/>
    </location>
</feature>
<dbReference type="CDD" id="cd00141">
    <property type="entry name" value="NT_POLXc"/>
    <property type="match status" value="1"/>
</dbReference>
<dbReference type="InterPro" id="IPR016195">
    <property type="entry name" value="Pol/histidinol_Pase-like"/>
</dbReference>
<evidence type="ECO:0000256" key="3">
    <source>
        <dbReference type="ARBA" id="ARBA00012417"/>
    </source>
</evidence>
<dbReference type="InterPro" id="IPR002008">
    <property type="entry name" value="DNA_pol_X_beta-like"/>
</dbReference>
<keyword evidence="15" id="KW-0234">DNA repair</keyword>
<keyword evidence="25" id="KW-0269">Exonuclease</keyword>
<dbReference type="EC" id="2.7.7.7" evidence="3"/>
<dbReference type="RefSeq" id="WP_246901994.1">
    <property type="nucleotide sequence ID" value="NZ_JALJRB010000001.1"/>
</dbReference>
<dbReference type="FunFam" id="3.20.20.140:FF:000047">
    <property type="entry name" value="PHP domain-containing protein"/>
    <property type="match status" value="1"/>
</dbReference>
<sequence>MPTQNAHIAHIFNKLADLLEIEGANPFRVRAYRNAARKVANLGRSVSDMVIAGEDLTALTGIGKDLADKIREIVETGRLSQLEETEAKTPGELSRLMRIATLGPKRVKTLYQELGITSREALKDAAEKGKVQELEGFGKKSEQVILEELRRANRQDDARIKLFEAEQAATNLTTFLKKAKAIKAITVAGSFRRKKDTVGDLDILVTSKRGSGAMKHFLAYDDIHKVLSQGKTRSTVALRSGLQVDLRVVPEVSYGAALHYFTGSKSHTVAIRKLGVKQGYKINEYGVFKGDKRIAGRTEKEVYAKVGLPYIEPELRENQGELQAARKGRLPELVALKDLRGDLHSHTIATDGQSSLEEMAQAAKRRGYEYLAITEHSKKVAMARGLNVERLAGQIEAIDRLNEELEGIILLKGIEVDILEDGSLDLPNDILKRLDLRVCSVHYNHRLSRKKQTARIIRAMDNPYFNILAHPTGRLINERKPYAVDLEKVMTAAIERGCFLEINANPDRLDLADRYCRMAKEMGLKLAVSTDAHSPANLDFIRFGVDQARRGWLEADDVINTRGLSELKAMMKR</sequence>
<dbReference type="InterPro" id="IPR047967">
    <property type="entry name" value="PolX_PHP"/>
</dbReference>
<comment type="catalytic activity">
    <reaction evidence="19">
        <text>a 5'-end 2'-deoxyribose-2'-deoxyribonucleotide-DNA = (2E,4S)-4-hydroxypenten-2-al-5-phosphate + a 5'-end 5'-phospho-2'-deoxyribonucleoside-DNA + H(+)</text>
        <dbReference type="Rhea" id="RHEA:76255"/>
        <dbReference type="Rhea" id="RHEA-COMP:13180"/>
        <dbReference type="Rhea" id="RHEA-COMP:18657"/>
        <dbReference type="ChEBI" id="CHEBI:15378"/>
        <dbReference type="ChEBI" id="CHEBI:136412"/>
        <dbReference type="ChEBI" id="CHEBI:195194"/>
        <dbReference type="ChEBI" id="CHEBI:195195"/>
    </reaction>
</comment>
<evidence type="ECO:0000256" key="18">
    <source>
        <dbReference type="ARBA" id="ARBA00044632"/>
    </source>
</evidence>
<dbReference type="Pfam" id="PF02811">
    <property type="entry name" value="PHP"/>
    <property type="match status" value="1"/>
</dbReference>
<keyword evidence="11" id="KW-0227">DNA damage</keyword>
<dbReference type="PIRSF" id="PIRSF005047">
    <property type="entry name" value="UCP005047_YshC"/>
    <property type="match status" value="1"/>
</dbReference>
<keyword evidence="26" id="KW-1185">Reference proteome</keyword>
<evidence type="ECO:0000256" key="4">
    <source>
        <dbReference type="ARBA" id="ARBA00012720"/>
    </source>
</evidence>
<evidence type="ECO:0000256" key="17">
    <source>
        <dbReference type="ARBA" id="ARBA00035726"/>
    </source>
</evidence>
<organism evidence="25 26">
    <name type="scientific">Desulfatitalea alkaliphila</name>
    <dbReference type="NCBI Taxonomy" id="2929485"/>
    <lineage>
        <taxon>Bacteria</taxon>
        <taxon>Pseudomonadati</taxon>
        <taxon>Thermodesulfobacteriota</taxon>
        <taxon>Desulfobacteria</taxon>
        <taxon>Desulfobacterales</taxon>
        <taxon>Desulfosarcinaceae</taxon>
        <taxon>Desulfatitalea</taxon>
    </lineage>
</organism>
<proteinExistence type="predicted"/>
<dbReference type="Pfam" id="PF14716">
    <property type="entry name" value="HHH_8"/>
    <property type="match status" value="1"/>
</dbReference>
<dbReference type="SMART" id="SM00481">
    <property type="entry name" value="POLIIIAc"/>
    <property type="match status" value="1"/>
</dbReference>
<keyword evidence="14" id="KW-0915">Sodium</keyword>
<evidence type="ECO:0000256" key="14">
    <source>
        <dbReference type="ARBA" id="ARBA00023053"/>
    </source>
</evidence>
<evidence type="ECO:0000256" key="8">
    <source>
        <dbReference type="ARBA" id="ARBA00022679"/>
    </source>
</evidence>
<evidence type="ECO:0000256" key="1">
    <source>
        <dbReference type="ARBA" id="ARBA00001946"/>
    </source>
</evidence>
<dbReference type="SUPFAM" id="SSF47802">
    <property type="entry name" value="DNA polymerase beta, N-terminal domain-like"/>
    <property type="match status" value="1"/>
</dbReference>
<feature type="domain" description="Polymerase/histidinol phosphatase N-terminal" evidence="23">
    <location>
        <begin position="341"/>
        <end position="420"/>
    </location>
</feature>
<feature type="domain" description="Helix-hairpin-helix DNA-binding motif class 1" evidence="22">
    <location>
        <begin position="54"/>
        <end position="73"/>
    </location>
</feature>
<dbReference type="SUPFAM" id="SSF158702">
    <property type="entry name" value="Sec63 N-terminal domain-like"/>
    <property type="match status" value="1"/>
</dbReference>
<dbReference type="InterPro" id="IPR010996">
    <property type="entry name" value="HHH_MUS81"/>
</dbReference>
<dbReference type="GO" id="GO:0042578">
    <property type="term" value="F:phosphoric ester hydrolase activity"/>
    <property type="evidence" value="ECO:0007669"/>
    <property type="project" value="TreeGrafter"/>
</dbReference>
<evidence type="ECO:0000256" key="11">
    <source>
        <dbReference type="ARBA" id="ARBA00022763"/>
    </source>
</evidence>
<keyword evidence="8" id="KW-0808">Transferase</keyword>
<dbReference type="PANTHER" id="PTHR36928">
    <property type="entry name" value="PHOSPHATASE YCDX-RELATED"/>
    <property type="match status" value="1"/>
</dbReference>
<keyword evidence="9" id="KW-0548">Nucleotidyltransferase</keyword>
<dbReference type="SMART" id="SM00278">
    <property type="entry name" value="HhH1"/>
    <property type="match status" value="3"/>
</dbReference>
<dbReference type="NCBIfam" id="NF006375">
    <property type="entry name" value="PRK08609.1"/>
    <property type="match status" value="1"/>
</dbReference>
<evidence type="ECO:0000256" key="12">
    <source>
        <dbReference type="ARBA" id="ARBA00022843"/>
    </source>
</evidence>
<evidence type="ECO:0000259" key="22">
    <source>
        <dbReference type="SMART" id="SM00278"/>
    </source>
</evidence>
<keyword evidence="10" id="KW-0235">DNA replication</keyword>
<dbReference type="InterPro" id="IPR022311">
    <property type="entry name" value="PolX-like"/>
</dbReference>
<gene>
    <name evidence="25" type="primary">polX</name>
    <name evidence="25" type="ORF">MRX98_00250</name>
</gene>
<dbReference type="InterPro" id="IPR037160">
    <property type="entry name" value="DNA_Pol_thumb_sf"/>
</dbReference>
<comment type="catalytic activity">
    <reaction evidence="18">
        <text>2'-deoxyribonucleotide-(2'-deoxyribose 5'-phosphate)-2'-deoxyribonucleotide-DNA = a 3'-end 2'-deoxyribonucleotide-(2,3-dehydro-2,3-deoxyribose 5'-phosphate)-DNA + a 5'-end 5'-phospho-2'-deoxyribonucleoside-DNA + H(+)</text>
        <dbReference type="Rhea" id="RHEA:66592"/>
        <dbReference type="Rhea" id="RHEA-COMP:13180"/>
        <dbReference type="Rhea" id="RHEA-COMP:16897"/>
        <dbReference type="Rhea" id="RHEA-COMP:17067"/>
        <dbReference type="ChEBI" id="CHEBI:15378"/>
        <dbReference type="ChEBI" id="CHEBI:136412"/>
        <dbReference type="ChEBI" id="CHEBI:157695"/>
        <dbReference type="ChEBI" id="CHEBI:167181"/>
        <dbReference type="EC" id="4.2.99.18"/>
    </reaction>
</comment>
<dbReference type="Pfam" id="PF14792">
    <property type="entry name" value="DNA_pol_B_palm"/>
    <property type="match status" value="1"/>
</dbReference>
<comment type="catalytic activity">
    <reaction evidence="21">
        <text>DNA(n) + a 2'-deoxyribonucleoside 5'-triphosphate = DNA(n+1) + diphosphate</text>
        <dbReference type="Rhea" id="RHEA:22508"/>
        <dbReference type="Rhea" id="RHEA-COMP:17339"/>
        <dbReference type="Rhea" id="RHEA-COMP:17340"/>
        <dbReference type="ChEBI" id="CHEBI:33019"/>
        <dbReference type="ChEBI" id="CHEBI:61560"/>
        <dbReference type="ChEBI" id="CHEBI:173112"/>
        <dbReference type="EC" id="2.7.7.7"/>
    </reaction>
</comment>
<keyword evidence="7" id="KW-0237">DNA synthesis</keyword>
<comment type="caution">
    <text evidence="25">The sequence shown here is derived from an EMBL/GenBank/DDBJ whole genome shotgun (WGS) entry which is preliminary data.</text>
</comment>